<dbReference type="GO" id="GO:0016779">
    <property type="term" value="F:nucleotidyltransferase activity"/>
    <property type="evidence" value="ECO:0007669"/>
    <property type="project" value="UniProtKB-KW"/>
</dbReference>
<evidence type="ECO:0000256" key="2">
    <source>
        <dbReference type="ARBA" id="ARBA00022679"/>
    </source>
</evidence>
<comment type="subcellular location">
    <subcellularLocation>
        <location evidence="1">Host nucleus</location>
    </subcellularLocation>
</comment>
<keyword evidence="11" id="KW-0238">DNA-binding</keyword>
<dbReference type="Gene3D" id="3.40.1310.20">
    <property type="match status" value="1"/>
</dbReference>
<evidence type="ECO:0000256" key="10">
    <source>
        <dbReference type="ARBA" id="ARBA00023124"/>
    </source>
</evidence>
<feature type="region of interest" description="Disordered" evidence="12">
    <location>
        <begin position="1"/>
        <end position="23"/>
    </location>
</feature>
<keyword evidence="2" id="KW-0808">Transferase</keyword>
<keyword evidence="5" id="KW-0540">Nuclease</keyword>
<proteinExistence type="predicted"/>
<dbReference type="GO" id="GO:0004519">
    <property type="term" value="F:endonuclease activity"/>
    <property type="evidence" value="ECO:0007669"/>
    <property type="project" value="UniProtKB-KW"/>
</dbReference>
<keyword evidence="9" id="KW-0378">Hydrolase</keyword>
<accession>A0A9E8YVX7</accession>
<name>A0A9E8YVX7_9VIRU</name>
<evidence type="ECO:0000256" key="9">
    <source>
        <dbReference type="ARBA" id="ARBA00022801"/>
    </source>
</evidence>
<dbReference type="EMBL" id="OM419069">
    <property type="protein sequence ID" value="WAK45808.1"/>
    <property type="molecule type" value="Genomic_DNA"/>
</dbReference>
<keyword evidence="3" id="KW-0548">Nucleotidyltransferase</keyword>
<dbReference type="GO" id="GO:0016787">
    <property type="term" value="F:hydrolase activity"/>
    <property type="evidence" value="ECO:0007669"/>
    <property type="project" value="UniProtKB-KW"/>
</dbReference>
<evidence type="ECO:0000256" key="1">
    <source>
        <dbReference type="ARBA" id="ARBA00004147"/>
    </source>
</evidence>
<dbReference type="GO" id="GO:0046872">
    <property type="term" value="F:metal ion binding"/>
    <property type="evidence" value="ECO:0007669"/>
    <property type="project" value="UniProtKB-KW"/>
</dbReference>
<dbReference type="Proteomes" id="UP001255710">
    <property type="component" value="Segment"/>
</dbReference>
<keyword evidence="8" id="KW-0255">Endonuclease</keyword>
<feature type="domain" description="CRESS-DNA virus Rep endonuclease" evidence="13">
    <location>
        <begin position="23"/>
        <end position="117"/>
    </location>
</feature>
<dbReference type="Pfam" id="PF02407">
    <property type="entry name" value="Viral_Rep"/>
    <property type="match status" value="1"/>
</dbReference>
<evidence type="ECO:0000256" key="6">
    <source>
        <dbReference type="ARBA" id="ARBA00022723"/>
    </source>
</evidence>
<evidence type="ECO:0000256" key="11">
    <source>
        <dbReference type="ARBA" id="ARBA00023125"/>
    </source>
</evidence>
<evidence type="ECO:0000256" key="8">
    <source>
        <dbReference type="ARBA" id="ARBA00022759"/>
    </source>
</evidence>
<keyword evidence="10" id="KW-0190">Covalent protein-DNA linkage</keyword>
<dbReference type="GO" id="GO:0000166">
    <property type="term" value="F:nucleotide binding"/>
    <property type="evidence" value="ECO:0007669"/>
    <property type="project" value="UniProtKB-KW"/>
</dbReference>
<dbReference type="GO" id="GO:0042025">
    <property type="term" value="C:host cell nucleus"/>
    <property type="evidence" value="ECO:0007669"/>
    <property type="project" value="UniProtKB-SubCell"/>
</dbReference>
<dbReference type="GO" id="GO:0003677">
    <property type="term" value="F:DNA binding"/>
    <property type="evidence" value="ECO:0007669"/>
    <property type="project" value="UniProtKB-KW"/>
</dbReference>
<reference evidence="14" key="1">
    <citation type="submission" date="2021-12" db="EMBL/GenBank/DDBJ databases">
        <title>Lineage-specific microbe-virus interactions reveal viral roles in promoting carbon loss from peatlands along a natural permafrost thaw gradient.</title>
        <authorList>
            <person name="Trubl G."/>
            <person name="Roux S."/>
            <person name="Borton M.A."/>
            <person name="Varsani A."/>
            <person name="Li Y.-F."/>
            <person name="Sun C."/>
            <person name="Shaffer M."/>
            <person name="Jang H.B."/>
            <person name="Woodcroft B.J."/>
            <person name="Tyson G.W."/>
            <person name="Wrighton K."/>
            <person name="Saleska S."/>
            <person name="Eloe-Fadrosh E.A."/>
            <person name="Sullivan M.B."/>
            <person name="Rich V.I."/>
        </authorList>
    </citation>
    <scope>NUCLEOTIDE SEQUENCE</scope>
</reference>
<keyword evidence="7" id="KW-0547">Nucleotide-binding</keyword>
<sequence>MKSDEIEPSRVEKNGNTNHSSQPTQKLRHCFTWNNYQKDDIRVLESKFKGLCTKFIFQEEIGEQGTPHIQGAIWLKKKMRFTQFKLPKQINWSFMRNEEASWNYCQKEDTKITDGICIKWEWLNSIVVIDCFKKWQSQILEIIEQPVNKRTVHWFWEPIGGVGKSDLCKYLVVKKDACFISSGKKGDIAYSLAKRLESGKEINIVICDLPRESCGHLSYGCFEDIKNGLIFSSKYESDVLVFNSPHLIILANWEPDFEQMSEDRWNIVRIEQDDTVEKTNSPQKELPHYVRVPLLLPVFFSSLQRFGLLEYN</sequence>
<evidence type="ECO:0000313" key="14">
    <source>
        <dbReference type="EMBL" id="WAK45808.1"/>
    </source>
</evidence>
<keyword evidence="6" id="KW-0479">Metal-binding</keyword>
<dbReference type="GO" id="GO:0006260">
    <property type="term" value="P:DNA replication"/>
    <property type="evidence" value="ECO:0007669"/>
    <property type="project" value="UniProtKB-KW"/>
</dbReference>
<evidence type="ECO:0000256" key="12">
    <source>
        <dbReference type="SAM" id="MobiDB-lite"/>
    </source>
</evidence>
<evidence type="ECO:0000256" key="7">
    <source>
        <dbReference type="ARBA" id="ARBA00022741"/>
    </source>
</evidence>
<protein>
    <submittedName>
        <fullName evidence="14">Replication associated protein</fullName>
    </submittedName>
</protein>
<evidence type="ECO:0000256" key="3">
    <source>
        <dbReference type="ARBA" id="ARBA00022695"/>
    </source>
</evidence>
<dbReference type="InterPro" id="IPR049912">
    <property type="entry name" value="CRESS_DNA_REP"/>
</dbReference>
<dbReference type="PROSITE" id="PS52020">
    <property type="entry name" value="CRESS_DNA_REP"/>
    <property type="match status" value="1"/>
</dbReference>
<feature type="compositionally biased region" description="Polar residues" evidence="12">
    <location>
        <begin position="14"/>
        <end position="23"/>
    </location>
</feature>
<evidence type="ECO:0000256" key="4">
    <source>
        <dbReference type="ARBA" id="ARBA00022705"/>
    </source>
</evidence>
<organism evidence="14">
    <name type="scientific">Miresoil virus 141</name>
    <dbReference type="NCBI Taxonomy" id="2911453"/>
    <lineage>
        <taxon>Viruses</taxon>
        <taxon>Miresoil_virus_gcode6_group</taxon>
    </lineage>
</organism>
<evidence type="ECO:0000256" key="5">
    <source>
        <dbReference type="ARBA" id="ARBA00022722"/>
    </source>
</evidence>
<evidence type="ECO:0000259" key="13">
    <source>
        <dbReference type="PROSITE" id="PS52020"/>
    </source>
</evidence>
<keyword evidence="4" id="KW-0235">DNA replication</keyword>
<feature type="compositionally biased region" description="Basic and acidic residues" evidence="12">
    <location>
        <begin position="1"/>
        <end position="13"/>
    </location>
</feature>